<gene>
    <name evidence="5" type="ORF">Goari_015014</name>
</gene>
<protein>
    <submittedName>
        <fullName evidence="5">Uncharacterized protein</fullName>
    </submittedName>
</protein>
<sequence length="196" mass="21797">MIFFSHLRANLVAMQCVISHQALPCLSKLLTNNYEKSIKVVACWIISNITARNEEQIQAIIEADIIAPLVHLLQNAEMDIRKQAGKAISNAASGGTHDQIRFLVSQGCIKPLCELLYYADPEVVKVCLQGLENILKVGEADKNMGITGGVNLYAQMINAAKGRESIEYLWYDYKKAIYEKTLKILKLLKQSSSLLG</sequence>
<evidence type="ECO:0000256" key="4">
    <source>
        <dbReference type="ARBA" id="ARBA00022927"/>
    </source>
</evidence>
<keyword evidence="4" id="KW-0653">Protein transport</keyword>
<dbReference type="InterPro" id="IPR016024">
    <property type="entry name" value="ARM-type_fold"/>
</dbReference>
<evidence type="ECO:0000256" key="3">
    <source>
        <dbReference type="ARBA" id="ARBA00022737"/>
    </source>
</evidence>
<dbReference type="Pfam" id="PF00514">
    <property type="entry name" value="Arm"/>
    <property type="match status" value="3"/>
</dbReference>
<evidence type="ECO:0000256" key="1">
    <source>
        <dbReference type="ARBA" id="ARBA00010394"/>
    </source>
</evidence>
<dbReference type="InterPro" id="IPR000225">
    <property type="entry name" value="Armadillo"/>
</dbReference>
<dbReference type="Proteomes" id="UP000593577">
    <property type="component" value="Unassembled WGS sequence"/>
</dbReference>
<evidence type="ECO:0000256" key="2">
    <source>
        <dbReference type="ARBA" id="ARBA00022448"/>
    </source>
</evidence>
<evidence type="ECO:0000313" key="6">
    <source>
        <dbReference type="Proteomes" id="UP000593577"/>
    </source>
</evidence>
<name>A0A7J8XJW2_GOSAI</name>
<dbReference type="Gene3D" id="1.25.10.10">
    <property type="entry name" value="Leucine-rich Repeat Variant"/>
    <property type="match status" value="1"/>
</dbReference>
<accession>A0A7J8XJW2</accession>
<dbReference type="SUPFAM" id="SSF48371">
    <property type="entry name" value="ARM repeat"/>
    <property type="match status" value="1"/>
</dbReference>
<dbReference type="InterPro" id="IPR011989">
    <property type="entry name" value="ARM-like"/>
</dbReference>
<proteinExistence type="inferred from homology"/>
<organism evidence="5 6">
    <name type="scientific">Gossypium aridum</name>
    <name type="common">American cotton</name>
    <name type="synonym">Erioxylum aridum</name>
    <dbReference type="NCBI Taxonomy" id="34290"/>
    <lineage>
        <taxon>Eukaryota</taxon>
        <taxon>Viridiplantae</taxon>
        <taxon>Streptophyta</taxon>
        <taxon>Embryophyta</taxon>
        <taxon>Tracheophyta</taxon>
        <taxon>Spermatophyta</taxon>
        <taxon>Magnoliopsida</taxon>
        <taxon>eudicotyledons</taxon>
        <taxon>Gunneridae</taxon>
        <taxon>Pentapetalae</taxon>
        <taxon>rosids</taxon>
        <taxon>malvids</taxon>
        <taxon>Malvales</taxon>
        <taxon>Malvaceae</taxon>
        <taxon>Malvoideae</taxon>
        <taxon>Gossypium</taxon>
    </lineage>
</organism>
<dbReference type="GO" id="GO:0015031">
    <property type="term" value="P:protein transport"/>
    <property type="evidence" value="ECO:0007669"/>
    <property type="project" value="UniProtKB-KW"/>
</dbReference>
<evidence type="ECO:0000313" key="5">
    <source>
        <dbReference type="EMBL" id="MBA0687482.1"/>
    </source>
</evidence>
<keyword evidence="6" id="KW-1185">Reference proteome</keyword>
<comment type="similarity">
    <text evidence="1">Belongs to the importin alpha family.</text>
</comment>
<keyword evidence="2" id="KW-0813">Transport</keyword>
<dbReference type="PANTHER" id="PTHR23316">
    <property type="entry name" value="IMPORTIN ALPHA"/>
    <property type="match status" value="1"/>
</dbReference>
<dbReference type="AlphaFoldDB" id="A0A7J8XJW2"/>
<keyword evidence="3" id="KW-0677">Repeat</keyword>
<dbReference type="EMBL" id="JABFAA010000007">
    <property type="protein sequence ID" value="MBA0687482.1"/>
    <property type="molecule type" value="Genomic_DNA"/>
</dbReference>
<dbReference type="SMART" id="SM00185">
    <property type="entry name" value="ARM"/>
    <property type="match status" value="3"/>
</dbReference>
<reference evidence="5 6" key="1">
    <citation type="journal article" date="2019" name="Genome Biol. Evol.">
        <title>Insights into the evolution of the New World diploid cottons (Gossypium, subgenus Houzingenia) based on genome sequencing.</title>
        <authorList>
            <person name="Grover C.E."/>
            <person name="Arick M.A. 2nd"/>
            <person name="Thrash A."/>
            <person name="Conover J.L."/>
            <person name="Sanders W.S."/>
            <person name="Peterson D.G."/>
            <person name="Frelichowski J.E."/>
            <person name="Scheffler J.A."/>
            <person name="Scheffler B.E."/>
            <person name="Wendel J.F."/>
        </authorList>
    </citation>
    <scope>NUCLEOTIDE SEQUENCE [LARGE SCALE GENOMIC DNA]</scope>
    <source>
        <strain evidence="5">185</strain>
        <tissue evidence="5">Leaf</tissue>
    </source>
</reference>
<comment type="caution">
    <text evidence="5">The sequence shown here is derived from an EMBL/GenBank/DDBJ whole genome shotgun (WGS) entry which is preliminary data.</text>
</comment>